<evidence type="ECO:0000313" key="3">
    <source>
        <dbReference type="Proteomes" id="UP000589716"/>
    </source>
</evidence>
<comment type="caution">
    <text evidence="2">The sequence shown here is derived from an EMBL/GenBank/DDBJ whole genome shotgun (WGS) entry which is preliminary data.</text>
</comment>
<organism evidence="2 3">
    <name type="scientific">Ottowia beijingensis</name>
    <dbReference type="NCBI Taxonomy" id="1207057"/>
    <lineage>
        <taxon>Bacteria</taxon>
        <taxon>Pseudomonadati</taxon>
        <taxon>Pseudomonadota</taxon>
        <taxon>Betaproteobacteria</taxon>
        <taxon>Burkholderiales</taxon>
        <taxon>Comamonadaceae</taxon>
        <taxon>Ottowia</taxon>
    </lineage>
</organism>
<feature type="transmembrane region" description="Helical" evidence="1">
    <location>
        <begin position="12"/>
        <end position="38"/>
    </location>
</feature>
<gene>
    <name evidence="2" type="ORF">H0I39_06515</name>
</gene>
<evidence type="ECO:0000313" key="2">
    <source>
        <dbReference type="EMBL" id="NZA01506.1"/>
    </source>
</evidence>
<reference evidence="2 3" key="1">
    <citation type="submission" date="2020-07" db="EMBL/GenBank/DDBJ databases">
        <authorList>
            <person name="Maaloum M."/>
        </authorList>
    </citation>
    <scope>NUCLEOTIDE SEQUENCE [LARGE SCALE GENOMIC DNA]</scope>
    <source>
        <strain evidence="2 3">GCS-AN-3</strain>
    </source>
</reference>
<keyword evidence="1" id="KW-0812">Transmembrane</keyword>
<name>A0A853IM56_9BURK</name>
<dbReference type="RefSeq" id="WP_180549971.1">
    <property type="nucleotide sequence ID" value="NZ_JACCKX010000001.1"/>
</dbReference>
<keyword evidence="1" id="KW-0472">Membrane</keyword>
<dbReference type="AlphaFoldDB" id="A0A853IM56"/>
<dbReference type="EMBL" id="JACCKX010000001">
    <property type="protein sequence ID" value="NZA01506.1"/>
    <property type="molecule type" value="Genomic_DNA"/>
</dbReference>
<protein>
    <submittedName>
        <fullName evidence="2">Uncharacterized protein</fullName>
    </submittedName>
</protein>
<evidence type="ECO:0000256" key="1">
    <source>
        <dbReference type="SAM" id="Phobius"/>
    </source>
</evidence>
<keyword evidence="1" id="KW-1133">Transmembrane helix</keyword>
<accession>A0A853IM56</accession>
<proteinExistence type="predicted"/>
<keyword evidence="3" id="KW-1185">Reference proteome</keyword>
<sequence>MVYVFKVMGWDIGAIIGWVVLVWLMAVFAVSALVFHSFEKPVSDLRERFTKRVQAGPFSRGEV</sequence>
<dbReference type="Proteomes" id="UP000589716">
    <property type="component" value="Unassembled WGS sequence"/>
</dbReference>